<protein>
    <submittedName>
        <fullName evidence="2">DUF3667 domain-containing protein</fullName>
    </submittedName>
</protein>
<dbReference type="InterPro" id="IPR022134">
    <property type="entry name" value="DUF3667"/>
</dbReference>
<organism evidence="2 3">
    <name type="scientific">Parahaliea maris</name>
    <dbReference type="NCBI Taxonomy" id="2716870"/>
    <lineage>
        <taxon>Bacteria</taxon>
        <taxon>Pseudomonadati</taxon>
        <taxon>Pseudomonadota</taxon>
        <taxon>Gammaproteobacteria</taxon>
        <taxon>Cellvibrionales</taxon>
        <taxon>Halieaceae</taxon>
        <taxon>Parahaliea</taxon>
    </lineage>
</organism>
<feature type="transmembrane region" description="Helical" evidence="1">
    <location>
        <begin position="208"/>
        <end position="227"/>
    </location>
</feature>
<keyword evidence="3" id="KW-1185">Reference proteome</keyword>
<keyword evidence="1" id="KW-0472">Membrane</keyword>
<reference evidence="2 3" key="1">
    <citation type="submission" date="2019-08" db="EMBL/GenBank/DDBJ databases">
        <title>Parahaliea maris sp. nov., isolated from the surface seawater.</title>
        <authorList>
            <person name="Liu Y."/>
        </authorList>
    </citation>
    <scope>NUCLEOTIDE SEQUENCE [LARGE SCALE GENOMIC DNA]</scope>
    <source>
        <strain evidence="2 3">HSLHS9</strain>
    </source>
</reference>
<accession>A0A5C9A1U4</accession>
<sequence length="322" mass="35809">MGKAQGQAPTDTAAQEDASREVLRCRNCGAALRGEFCHSCGQREGHDLRFLQAVGEITGDVLTWDSRFWRTLFPLLFRPGFLTAEFITGRRARYVPPFRLYLIISFITFLTLSITTNDAMVVFDEDGDAEIQAPLIVGTNGINESADVEQSEEDEPSSKAIKGIDLGIDPNDPSTPRWLARLGERIEANGHRVEKDPNLFLDQLMDSLPQAMFVMLPCFALLLWLFYLFSPFHYLQHLVFALHFHSFLYLLYLLSEGLDWAGLEIGGLLTVAMLAYLPLALRRAYDSSTSAAIAKSLGLYLLYGILLALVLAAVSVTVIALL</sequence>
<dbReference type="EMBL" id="VRZA01000003">
    <property type="protein sequence ID" value="TXS94019.1"/>
    <property type="molecule type" value="Genomic_DNA"/>
</dbReference>
<feature type="transmembrane region" description="Helical" evidence="1">
    <location>
        <begin position="98"/>
        <end position="116"/>
    </location>
</feature>
<proteinExistence type="predicted"/>
<dbReference type="Pfam" id="PF12412">
    <property type="entry name" value="DUF3667"/>
    <property type="match status" value="1"/>
</dbReference>
<dbReference type="Proteomes" id="UP000321039">
    <property type="component" value="Unassembled WGS sequence"/>
</dbReference>
<feature type="transmembrane region" description="Helical" evidence="1">
    <location>
        <begin position="234"/>
        <end position="254"/>
    </location>
</feature>
<comment type="caution">
    <text evidence="2">The sequence shown here is derived from an EMBL/GenBank/DDBJ whole genome shotgun (WGS) entry which is preliminary data.</text>
</comment>
<keyword evidence="1" id="KW-1133">Transmembrane helix</keyword>
<evidence type="ECO:0000256" key="1">
    <source>
        <dbReference type="SAM" id="Phobius"/>
    </source>
</evidence>
<name>A0A5C9A1U4_9GAMM</name>
<evidence type="ECO:0000313" key="3">
    <source>
        <dbReference type="Proteomes" id="UP000321039"/>
    </source>
</evidence>
<feature type="transmembrane region" description="Helical" evidence="1">
    <location>
        <begin position="260"/>
        <end position="279"/>
    </location>
</feature>
<keyword evidence="1" id="KW-0812">Transmembrane</keyword>
<evidence type="ECO:0000313" key="2">
    <source>
        <dbReference type="EMBL" id="TXS94019.1"/>
    </source>
</evidence>
<gene>
    <name evidence="2" type="ORF">FV139_10405</name>
</gene>
<feature type="transmembrane region" description="Helical" evidence="1">
    <location>
        <begin position="300"/>
        <end position="321"/>
    </location>
</feature>
<dbReference type="RefSeq" id="WP_148068361.1">
    <property type="nucleotide sequence ID" value="NZ_VRZA01000003.1"/>
</dbReference>
<dbReference type="AlphaFoldDB" id="A0A5C9A1U4"/>